<feature type="transmembrane region" description="Helical" evidence="2">
    <location>
        <begin position="97"/>
        <end position="117"/>
    </location>
</feature>
<evidence type="ECO:0000313" key="4">
    <source>
        <dbReference type="EMBL" id="KAK6153649.1"/>
    </source>
</evidence>
<keyword evidence="5" id="KW-1185">Reference proteome</keyword>
<reference evidence="4 5" key="1">
    <citation type="journal article" date="2021" name="Comput. Struct. Biotechnol. J.">
        <title>De novo genome assembly of the potent medicinal plant Rehmannia glutinosa using nanopore technology.</title>
        <authorList>
            <person name="Ma L."/>
            <person name="Dong C."/>
            <person name="Song C."/>
            <person name="Wang X."/>
            <person name="Zheng X."/>
            <person name="Niu Y."/>
            <person name="Chen S."/>
            <person name="Feng W."/>
        </authorList>
    </citation>
    <scope>NUCLEOTIDE SEQUENCE [LARGE SCALE GENOMIC DNA]</scope>
    <source>
        <strain evidence="4">DH-2019</strain>
    </source>
</reference>
<dbReference type="InterPro" id="IPR025564">
    <property type="entry name" value="CAAD_dom"/>
</dbReference>
<evidence type="ECO:0000259" key="3">
    <source>
        <dbReference type="Pfam" id="PF14159"/>
    </source>
</evidence>
<keyword evidence="2" id="KW-0812">Transmembrane</keyword>
<proteinExistence type="predicted"/>
<dbReference type="EMBL" id="JABTTQ020000006">
    <property type="protein sequence ID" value="KAK6153649.1"/>
    <property type="molecule type" value="Genomic_DNA"/>
</dbReference>
<evidence type="ECO:0000256" key="1">
    <source>
        <dbReference type="ARBA" id="ARBA00004141"/>
    </source>
</evidence>
<comment type="subcellular location">
    <subcellularLocation>
        <location evidence="1">Membrane</location>
        <topology evidence="1">Multi-pass membrane protein</topology>
    </subcellularLocation>
</comment>
<organism evidence="4 5">
    <name type="scientific">Rehmannia glutinosa</name>
    <name type="common">Chinese foxglove</name>
    <dbReference type="NCBI Taxonomy" id="99300"/>
    <lineage>
        <taxon>Eukaryota</taxon>
        <taxon>Viridiplantae</taxon>
        <taxon>Streptophyta</taxon>
        <taxon>Embryophyta</taxon>
        <taxon>Tracheophyta</taxon>
        <taxon>Spermatophyta</taxon>
        <taxon>Magnoliopsida</taxon>
        <taxon>eudicotyledons</taxon>
        <taxon>Gunneridae</taxon>
        <taxon>Pentapetalae</taxon>
        <taxon>asterids</taxon>
        <taxon>lamiids</taxon>
        <taxon>Lamiales</taxon>
        <taxon>Orobanchaceae</taxon>
        <taxon>Rehmannieae</taxon>
        <taxon>Rehmannia</taxon>
    </lineage>
</organism>
<feature type="domain" description="Cyanobacterial aminoacyl-tRNA synthetase CAAD" evidence="3">
    <location>
        <begin position="58"/>
        <end position="142"/>
    </location>
</feature>
<sequence length="143" mass="15678">MASILARLPPPPLMVVNGRQPVFGALQKLGMPTIKERQDRVRVIAKATGESSESSIVKSVQNVWDNSEDRLALIGLGFAGVVAFWASINLVTAIDKLPIIPGVLELVGLLFSSWFTYRYLLFKPDRQELSQAISKSISDILGQ</sequence>
<protein>
    <recommendedName>
        <fullName evidence="3">Cyanobacterial aminoacyl-tRNA synthetase CAAD domain-containing protein</fullName>
    </recommendedName>
</protein>
<name>A0ABR0X573_REHGL</name>
<accession>A0ABR0X573</accession>
<dbReference type="PANTHER" id="PTHR33222:SF3">
    <property type="entry name" value="PROTEIN CURVATURE THYLAKOID 1C, CHLOROPLASTIC"/>
    <property type="match status" value="1"/>
</dbReference>
<keyword evidence="2" id="KW-0472">Membrane</keyword>
<keyword evidence="2" id="KW-1133">Transmembrane helix</keyword>
<dbReference type="Proteomes" id="UP001318860">
    <property type="component" value="Unassembled WGS sequence"/>
</dbReference>
<dbReference type="PANTHER" id="PTHR33222">
    <property type="match status" value="1"/>
</dbReference>
<comment type="caution">
    <text evidence="4">The sequence shown here is derived from an EMBL/GenBank/DDBJ whole genome shotgun (WGS) entry which is preliminary data.</text>
</comment>
<feature type="transmembrane region" description="Helical" evidence="2">
    <location>
        <begin position="71"/>
        <end position="91"/>
    </location>
</feature>
<evidence type="ECO:0000313" key="5">
    <source>
        <dbReference type="Proteomes" id="UP001318860"/>
    </source>
</evidence>
<dbReference type="Pfam" id="PF14159">
    <property type="entry name" value="CAAD"/>
    <property type="match status" value="1"/>
</dbReference>
<evidence type="ECO:0000256" key="2">
    <source>
        <dbReference type="SAM" id="Phobius"/>
    </source>
</evidence>
<dbReference type="InterPro" id="IPR033344">
    <property type="entry name" value="CURT1"/>
</dbReference>
<gene>
    <name evidence="4" type="ORF">DH2020_013288</name>
</gene>